<evidence type="ECO:0008006" key="10">
    <source>
        <dbReference type="Google" id="ProtNLM"/>
    </source>
</evidence>
<dbReference type="EMBL" id="PCWN01000001">
    <property type="protein sequence ID" value="PIR04553.1"/>
    <property type="molecule type" value="Genomic_DNA"/>
</dbReference>
<dbReference type="Gene3D" id="1.10.10.10">
    <property type="entry name" value="Winged helix-like DNA-binding domain superfamily/Winged helix DNA-binding domain"/>
    <property type="match status" value="1"/>
</dbReference>
<dbReference type="NCBIfam" id="TIGR02937">
    <property type="entry name" value="sigma70-ECF"/>
    <property type="match status" value="1"/>
</dbReference>
<keyword evidence="5" id="KW-0804">Transcription</keyword>
<dbReference type="SUPFAM" id="SSF88946">
    <property type="entry name" value="Sigma2 domain of RNA polymerase sigma factors"/>
    <property type="match status" value="1"/>
</dbReference>
<comment type="caution">
    <text evidence="8">The sequence shown here is derived from an EMBL/GenBank/DDBJ whole genome shotgun (WGS) entry which is preliminary data.</text>
</comment>
<keyword evidence="2" id="KW-0805">Transcription regulation</keyword>
<feature type="domain" description="RNA polymerase sigma-70 region 2" evidence="6">
    <location>
        <begin position="15"/>
        <end position="79"/>
    </location>
</feature>
<evidence type="ECO:0000256" key="1">
    <source>
        <dbReference type="ARBA" id="ARBA00010641"/>
    </source>
</evidence>
<dbReference type="InterPro" id="IPR013324">
    <property type="entry name" value="RNA_pol_sigma_r3/r4-like"/>
</dbReference>
<evidence type="ECO:0000313" key="9">
    <source>
        <dbReference type="Proteomes" id="UP000229600"/>
    </source>
</evidence>
<dbReference type="GO" id="GO:0006352">
    <property type="term" value="P:DNA-templated transcription initiation"/>
    <property type="evidence" value="ECO:0007669"/>
    <property type="project" value="InterPro"/>
</dbReference>
<dbReference type="InterPro" id="IPR007627">
    <property type="entry name" value="RNA_pol_sigma70_r2"/>
</dbReference>
<feature type="domain" description="RNA polymerase sigma factor 70 region 4 type 2" evidence="7">
    <location>
        <begin position="109"/>
        <end position="160"/>
    </location>
</feature>
<dbReference type="InterPro" id="IPR036388">
    <property type="entry name" value="WH-like_DNA-bd_sf"/>
</dbReference>
<dbReference type="CDD" id="cd06171">
    <property type="entry name" value="Sigma70_r4"/>
    <property type="match status" value="1"/>
</dbReference>
<gene>
    <name evidence="8" type="ORF">COV59_00300</name>
</gene>
<comment type="similarity">
    <text evidence="1">Belongs to the sigma-70 factor family. ECF subfamily.</text>
</comment>
<name>A0A2H0N6N4_9BACT</name>
<dbReference type="GO" id="GO:0016987">
    <property type="term" value="F:sigma factor activity"/>
    <property type="evidence" value="ECO:0007669"/>
    <property type="project" value="UniProtKB-KW"/>
</dbReference>
<dbReference type="InterPro" id="IPR014284">
    <property type="entry name" value="RNA_pol_sigma-70_dom"/>
</dbReference>
<dbReference type="InterPro" id="IPR013325">
    <property type="entry name" value="RNA_pol_sigma_r2"/>
</dbReference>
<evidence type="ECO:0000256" key="2">
    <source>
        <dbReference type="ARBA" id="ARBA00023015"/>
    </source>
</evidence>
<dbReference type="Gene3D" id="1.10.1740.10">
    <property type="match status" value="1"/>
</dbReference>
<dbReference type="PANTHER" id="PTHR43133">
    <property type="entry name" value="RNA POLYMERASE ECF-TYPE SIGMA FACTO"/>
    <property type="match status" value="1"/>
</dbReference>
<dbReference type="SUPFAM" id="SSF88659">
    <property type="entry name" value="Sigma3 and sigma4 domains of RNA polymerase sigma factors"/>
    <property type="match status" value="1"/>
</dbReference>
<protein>
    <recommendedName>
        <fullName evidence="10">RNA polymerase sigma factor 70 region 4 type 2 domain-containing protein</fullName>
    </recommendedName>
</protein>
<dbReference type="Proteomes" id="UP000229600">
    <property type="component" value="Unassembled WGS sequence"/>
</dbReference>
<evidence type="ECO:0000259" key="6">
    <source>
        <dbReference type="Pfam" id="PF04542"/>
    </source>
</evidence>
<evidence type="ECO:0000256" key="4">
    <source>
        <dbReference type="ARBA" id="ARBA00023125"/>
    </source>
</evidence>
<dbReference type="Pfam" id="PF08281">
    <property type="entry name" value="Sigma70_r4_2"/>
    <property type="match status" value="1"/>
</dbReference>
<proteinExistence type="inferred from homology"/>
<dbReference type="AlphaFoldDB" id="A0A2H0N6N4"/>
<sequence length="174" mass="20603">MKSNKQQENAFLKVYDKHADDIYRHCFFRLFHEELAKEYMQEAFLRCWQVISEKEVKNIRALVYKIANNLIIDYSRKQKEESLEKRMESGWEPSEFGKKEMENSVDAQYLLEISKQIPEEFRSVLLMRYVDGLKPKEIAEILGEDTNLISVRIHRGKSALKKLVAMICILLILV</sequence>
<dbReference type="InterPro" id="IPR039425">
    <property type="entry name" value="RNA_pol_sigma-70-like"/>
</dbReference>
<dbReference type="InterPro" id="IPR013249">
    <property type="entry name" value="RNA_pol_sigma70_r4_t2"/>
</dbReference>
<dbReference type="Pfam" id="PF04542">
    <property type="entry name" value="Sigma70_r2"/>
    <property type="match status" value="1"/>
</dbReference>
<reference evidence="8 9" key="1">
    <citation type="submission" date="2017-09" db="EMBL/GenBank/DDBJ databases">
        <title>Depth-based differentiation of microbial function through sediment-hosted aquifers and enrichment of novel symbionts in the deep terrestrial subsurface.</title>
        <authorList>
            <person name="Probst A.J."/>
            <person name="Ladd B."/>
            <person name="Jarett J.K."/>
            <person name="Geller-Mcgrath D.E."/>
            <person name="Sieber C.M."/>
            <person name="Emerson J.B."/>
            <person name="Anantharaman K."/>
            <person name="Thomas B.C."/>
            <person name="Malmstrom R."/>
            <person name="Stieglmeier M."/>
            <person name="Klingl A."/>
            <person name="Woyke T."/>
            <person name="Ryan C.M."/>
            <person name="Banfield J.F."/>
        </authorList>
    </citation>
    <scope>NUCLEOTIDE SEQUENCE [LARGE SCALE GENOMIC DNA]</scope>
    <source>
        <strain evidence="8">CG11_big_fil_rev_8_21_14_0_20_39_34</strain>
    </source>
</reference>
<accession>A0A2H0N6N4</accession>
<evidence type="ECO:0000259" key="7">
    <source>
        <dbReference type="Pfam" id="PF08281"/>
    </source>
</evidence>
<evidence type="ECO:0000256" key="5">
    <source>
        <dbReference type="ARBA" id="ARBA00023163"/>
    </source>
</evidence>
<dbReference type="PANTHER" id="PTHR43133:SF8">
    <property type="entry name" value="RNA POLYMERASE SIGMA FACTOR HI_1459-RELATED"/>
    <property type="match status" value="1"/>
</dbReference>
<keyword evidence="4" id="KW-0238">DNA-binding</keyword>
<evidence type="ECO:0000256" key="3">
    <source>
        <dbReference type="ARBA" id="ARBA00023082"/>
    </source>
</evidence>
<keyword evidence="3" id="KW-0731">Sigma factor</keyword>
<organism evidence="8 9">
    <name type="scientific">Candidatus Magasanikbacteria bacterium CG11_big_fil_rev_8_21_14_0_20_39_34</name>
    <dbReference type="NCBI Taxonomy" id="1974653"/>
    <lineage>
        <taxon>Bacteria</taxon>
        <taxon>Candidatus Magasanikiibacteriota</taxon>
    </lineage>
</organism>
<evidence type="ECO:0000313" key="8">
    <source>
        <dbReference type="EMBL" id="PIR04553.1"/>
    </source>
</evidence>
<dbReference type="GO" id="GO:0003677">
    <property type="term" value="F:DNA binding"/>
    <property type="evidence" value="ECO:0007669"/>
    <property type="project" value="UniProtKB-KW"/>
</dbReference>